<feature type="region of interest" description="Disordered" evidence="1">
    <location>
        <begin position="97"/>
        <end position="124"/>
    </location>
</feature>
<organism evidence="2 3">
    <name type="scientific">Actinacidiphila cocklensis</name>
    <dbReference type="NCBI Taxonomy" id="887465"/>
    <lineage>
        <taxon>Bacteria</taxon>
        <taxon>Bacillati</taxon>
        <taxon>Actinomycetota</taxon>
        <taxon>Actinomycetes</taxon>
        <taxon>Kitasatosporales</taxon>
        <taxon>Streptomycetaceae</taxon>
        <taxon>Actinacidiphila</taxon>
    </lineage>
</organism>
<accession>A0A9W4DL58</accession>
<feature type="compositionally biased region" description="Basic and acidic residues" evidence="1">
    <location>
        <begin position="104"/>
        <end position="119"/>
    </location>
</feature>
<comment type="caution">
    <text evidence="2">The sequence shown here is derived from an EMBL/GenBank/DDBJ whole genome shotgun (WGS) entry which is preliminary data.</text>
</comment>
<gene>
    <name evidence="2" type="ORF">SCOCK_150016</name>
</gene>
<feature type="region of interest" description="Disordered" evidence="1">
    <location>
        <begin position="191"/>
        <end position="254"/>
    </location>
</feature>
<keyword evidence="3" id="KW-1185">Reference proteome</keyword>
<proteinExistence type="predicted"/>
<evidence type="ECO:0000313" key="2">
    <source>
        <dbReference type="EMBL" id="CAG6392044.1"/>
    </source>
</evidence>
<name>A0A9W4DL58_9ACTN</name>
<feature type="region of interest" description="Disordered" evidence="1">
    <location>
        <begin position="449"/>
        <end position="484"/>
    </location>
</feature>
<dbReference type="AlphaFoldDB" id="A0A9W4DL58"/>
<evidence type="ECO:0000256" key="1">
    <source>
        <dbReference type="SAM" id="MobiDB-lite"/>
    </source>
</evidence>
<protein>
    <submittedName>
        <fullName evidence="2">Uncharacterized protein</fullName>
    </submittedName>
</protein>
<feature type="region of interest" description="Disordered" evidence="1">
    <location>
        <begin position="496"/>
        <end position="529"/>
    </location>
</feature>
<dbReference type="Proteomes" id="UP001152519">
    <property type="component" value="Unassembled WGS sequence"/>
</dbReference>
<reference evidence="2" key="1">
    <citation type="submission" date="2021-05" db="EMBL/GenBank/DDBJ databases">
        <authorList>
            <person name="Arsene-Ploetze F."/>
        </authorList>
    </citation>
    <scope>NUCLEOTIDE SEQUENCE</scope>
    <source>
        <strain evidence="2">DSM 42138</strain>
    </source>
</reference>
<feature type="compositionally biased region" description="Basic and acidic residues" evidence="1">
    <location>
        <begin position="449"/>
        <end position="459"/>
    </location>
</feature>
<sequence>MRGAADRLPAFRGQTSAGTCHQLPRVGLAGLQDLGDAAVRIVEGLPQHVGGALHGIQLLQEEQDRQVECLGPLRAQVRIRRRVNGLGKPGARIRLAPYPGGLGHVDRQPDGDRREKGGRFVDPGAIGALPAQPRLLDDILGLHRTAEYAVGDAEEPGPRRDEVPRGLVEGPRVVASAHACPPLQGHILQAGPAAPPARGRESDRHHGGVGAIGRRGEPGPGPFRDHRRTTRVDRAHHAPPGTSRAPAPGVPGARRPDALRVRRLPVPLDPPAAADRQRVVAVSQPLGEGGVPQTGVRHGEQRPLAGHSAEEGCLGVDDHLAHVPPRGQHFPDEVVQAVLLRSGDLHRAEHRHADGAPGDGSGDVVRRHRTHPHGCDMYTVRVGHRTRHRLDRLEERCGTHDGVGDRRPAHLLLLQQFRPEVPCGQTLGPHDGQHHVVLDPCRVSGVEQVARRGAEERPARASPTGRRVGDVHHQLGTPQRLGEALSRGDVDALGARHGHDLQTVVPKPDDRPGTDSAGGSRDNDSHVGLFSSRADEPAEFFVHVPATPVARHIYDRMRAHVVTLRTDARRRNSCAWEELALPLSQIHRQPGQP</sequence>
<dbReference type="EMBL" id="CAJSLV010000043">
    <property type="protein sequence ID" value="CAG6392044.1"/>
    <property type="molecule type" value="Genomic_DNA"/>
</dbReference>
<evidence type="ECO:0000313" key="3">
    <source>
        <dbReference type="Proteomes" id="UP001152519"/>
    </source>
</evidence>
<feature type="compositionally biased region" description="Low complexity" evidence="1">
    <location>
        <begin position="244"/>
        <end position="253"/>
    </location>
</feature>